<evidence type="ECO:0000256" key="1">
    <source>
        <dbReference type="SAM" id="MobiDB-lite"/>
    </source>
</evidence>
<dbReference type="Pfam" id="PF13360">
    <property type="entry name" value="PQQ_2"/>
    <property type="match status" value="1"/>
</dbReference>
<sequence>MRQPGTNPYSGAPLPGPPNSPPPGRFGPPPSPPPGRRRVPGALLAVALVLALAGGGGVAWLLLGGDDGDTDTTVEDAPRDLEPAEGSLVLSESAPGVSPERSPLVARGAWFVDGALVRVVDSAVVSMDPGTGEELWRVNVERNTDRSQRECPVSANADENRIALLQGGHCEMLTVLDLTTGQELVTWPVELPAPPGPFDEPAIIGDTVALAGGSATGGAGYRISTGEQLWYANRYEDGCADVGYQVLDGELVARRGCGEQAVHDAGAGGSVRGLDEDGGESWAWEYTPEYEDGTLSVDGVLALEPLTVTASLGDGEGGVGDDAVLVVSDNLAAVSHRVDFDPERHADCAAPSVRCPVVSDGEGELLLVPTSTPGETGGELVAFDLTTGAPTWEAAPTEGHEELIPFLGPGDSLHAYQPSVGALPGALVALSVETGESRTVMRLDEDAAERETAMVRQTGVVTSRPVAPLWHPETATFALVSEEFSSREQGLPALLVYR</sequence>
<dbReference type="InterPro" id="IPR002372">
    <property type="entry name" value="PQQ_rpt_dom"/>
</dbReference>
<feature type="compositionally biased region" description="Pro residues" evidence="1">
    <location>
        <begin position="14"/>
        <end position="34"/>
    </location>
</feature>
<dbReference type="OrthoDB" id="3944519at2"/>
<reference evidence="4 5" key="1">
    <citation type="submission" date="2017-09" db="EMBL/GenBank/DDBJ databases">
        <authorList>
            <person name="Ehlers B."/>
            <person name="Leendertz F.H."/>
        </authorList>
    </citation>
    <scope>NUCLEOTIDE SEQUENCE [LARGE SCALE GENOMIC DNA]</scope>
    <source>
        <strain evidence="4 5">CGMCC 4.7095</strain>
    </source>
</reference>
<keyword evidence="2" id="KW-1133">Transmembrane helix</keyword>
<evidence type="ECO:0000313" key="5">
    <source>
        <dbReference type="Proteomes" id="UP000219072"/>
    </source>
</evidence>
<feature type="domain" description="Pyrrolo-quinoline quinone repeat" evidence="3">
    <location>
        <begin position="122"/>
        <end position="437"/>
    </location>
</feature>
<dbReference type="InterPro" id="IPR011047">
    <property type="entry name" value="Quinoprotein_ADH-like_sf"/>
</dbReference>
<dbReference type="InterPro" id="IPR015943">
    <property type="entry name" value="WD40/YVTN_repeat-like_dom_sf"/>
</dbReference>
<dbReference type="Proteomes" id="UP000219072">
    <property type="component" value="Unassembled WGS sequence"/>
</dbReference>
<dbReference type="SUPFAM" id="SSF50998">
    <property type="entry name" value="Quinoprotein alcohol dehydrogenase-like"/>
    <property type="match status" value="1"/>
</dbReference>
<dbReference type="PANTHER" id="PTHR34512">
    <property type="entry name" value="CELL SURFACE PROTEIN"/>
    <property type="match status" value="1"/>
</dbReference>
<feature type="transmembrane region" description="Helical" evidence="2">
    <location>
        <begin position="42"/>
        <end position="63"/>
    </location>
</feature>
<dbReference type="Gene3D" id="2.130.10.10">
    <property type="entry name" value="YVTN repeat-like/Quinoprotein amine dehydrogenase"/>
    <property type="match status" value="1"/>
</dbReference>
<accession>A0A286DRV7</accession>
<evidence type="ECO:0000256" key="2">
    <source>
        <dbReference type="SAM" id="Phobius"/>
    </source>
</evidence>
<keyword evidence="2" id="KW-0812">Transmembrane</keyword>
<keyword evidence="2" id="KW-0472">Membrane</keyword>
<evidence type="ECO:0000259" key="3">
    <source>
        <dbReference type="Pfam" id="PF13360"/>
    </source>
</evidence>
<evidence type="ECO:0000313" key="4">
    <source>
        <dbReference type="EMBL" id="SOD61406.1"/>
    </source>
</evidence>
<feature type="region of interest" description="Disordered" evidence="1">
    <location>
        <begin position="1"/>
        <end position="38"/>
    </location>
</feature>
<proteinExistence type="predicted"/>
<name>A0A286DRV7_9ACTN</name>
<dbReference type="RefSeq" id="WP_141514557.1">
    <property type="nucleotide sequence ID" value="NZ_OCNE01000003.1"/>
</dbReference>
<organism evidence="4 5">
    <name type="scientific">Streptomyces zhaozhouensis</name>
    <dbReference type="NCBI Taxonomy" id="1300267"/>
    <lineage>
        <taxon>Bacteria</taxon>
        <taxon>Bacillati</taxon>
        <taxon>Actinomycetota</taxon>
        <taxon>Actinomycetes</taxon>
        <taxon>Kitasatosporales</taxon>
        <taxon>Streptomycetaceae</taxon>
        <taxon>Streptomyces</taxon>
    </lineage>
</organism>
<keyword evidence="5" id="KW-1185">Reference proteome</keyword>
<dbReference type="EMBL" id="OCNE01000003">
    <property type="protein sequence ID" value="SOD61406.1"/>
    <property type="molecule type" value="Genomic_DNA"/>
</dbReference>
<dbReference type="AlphaFoldDB" id="A0A286DRV7"/>
<gene>
    <name evidence="4" type="ORF">SAMN06297387_103152</name>
</gene>
<protein>
    <submittedName>
        <fullName evidence="4">PQQ-like domain-containing protein</fullName>
    </submittedName>
</protein>
<dbReference type="PANTHER" id="PTHR34512:SF30">
    <property type="entry name" value="OUTER MEMBRANE PROTEIN ASSEMBLY FACTOR BAMB"/>
    <property type="match status" value="1"/>
</dbReference>